<evidence type="ECO:0000256" key="1">
    <source>
        <dbReference type="ARBA" id="ARBA00001974"/>
    </source>
</evidence>
<name>A0A444RN10_VERDA</name>
<dbReference type="Proteomes" id="UP000288725">
    <property type="component" value="Chromosome 2"/>
</dbReference>
<evidence type="ECO:0008006" key="5">
    <source>
        <dbReference type="Google" id="ProtNLM"/>
    </source>
</evidence>
<keyword evidence="2" id="KW-0503">Monooxygenase</keyword>
<dbReference type="PANTHER" id="PTHR43872">
    <property type="entry name" value="MONOOXYGENASE, PUTATIVE (AFU_ORTHOLOGUE AFUA_8G02570)-RELATED"/>
    <property type="match status" value="1"/>
</dbReference>
<gene>
    <name evidence="3" type="ORF">VDGE_05467</name>
</gene>
<evidence type="ECO:0000313" key="4">
    <source>
        <dbReference type="Proteomes" id="UP000288725"/>
    </source>
</evidence>
<dbReference type="SUPFAM" id="SSF51905">
    <property type="entry name" value="FAD/NAD(P)-binding domain"/>
    <property type="match status" value="2"/>
</dbReference>
<comment type="cofactor">
    <cofactor evidence="1">
        <name>FAD</name>
        <dbReference type="ChEBI" id="CHEBI:57692"/>
    </cofactor>
</comment>
<evidence type="ECO:0000256" key="2">
    <source>
        <dbReference type="ARBA" id="ARBA00023033"/>
    </source>
</evidence>
<comment type="caution">
    <text evidence="3">The sequence shown here is derived from an EMBL/GenBank/DDBJ whole genome shotgun (WGS) entry which is preliminary data.</text>
</comment>
<dbReference type="EMBL" id="RSDZ01000128">
    <property type="protein sequence ID" value="RXG42532.1"/>
    <property type="molecule type" value="Genomic_DNA"/>
</dbReference>
<keyword evidence="2" id="KW-0560">Oxidoreductase</keyword>
<reference evidence="3 4" key="1">
    <citation type="submission" date="2018-12" db="EMBL/GenBank/DDBJ databases">
        <title>Genome of Verticillium dahliae isolate Getta Getta.</title>
        <authorList>
            <person name="Gardiner D.M."/>
        </authorList>
    </citation>
    <scope>NUCLEOTIDE SEQUENCE [LARGE SCALE GENOMIC DNA]</scope>
    <source>
        <strain evidence="3 4">Getta Getta</strain>
    </source>
</reference>
<organism evidence="3 4">
    <name type="scientific">Verticillium dahliae</name>
    <name type="common">Verticillium wilt</name>
    <dbReference type="NCBI Taxonomy" id="27337"/>
    <lineage>
        <taxon>Eukaryota</taxon>
        <taxon>Fungi</taxon>
        <taxon>Dikarya</taxon>
        <taxon>Ascomycota</taxon>
        <taxon>Pezizomycotina</taxon>
        <taxon>Sordariomycetes</taxon>
        <taxon>Hypocreomycetidae</taxon>
        <taxon>Glomerellales</taxon>
        <taxon>Plectosphaerellaceae</taxon>
        <taxon>Verticillium</taxon>
    </lineage>
</organism>
<protein>
    <recommendedName>
        <fullName evidence="5">Monooxygenase</fullName>
    </recommendedName>
</protein>
<evidence type="ECO:0000313" key="3">
    <source>
        <dbReference type="EMBL" id="RXG42532.1"/>
    </source>
</evidence>
<dbReference type="Gene3D" id="3.50.50.60">
    <property type="entry name" value="FAD/NAD(P)-binding domain"/>
    <property type="match status" value="3"/>
</dbReference>
<dbReference type="AlphaFoldDB" id="A0A444RN10"/>
<proteinExistence type="predicted"/>
<dbReference type="InterPro" id="IPR051820">
    <property type="entry name" value="FAD-binding_MO"/>
</dbReference>
<accession>A0A444RN10</accession>
<dbReference type="Pfam" id="PF13738">
    <property type="entry name" value="Pyr_redox_3"/>
    <property type="match status" value="1"/>
</dbReference>
<dbReference type="GO" id="GO:0004497">
    <property type="term" value="F:monooxygenase activity"/>
    <property type="evidence" value="ECO:0007669"/>
    <property type="project" value="UniProtKB-KW"/>
</dbReference>
<dbReference type="InterPro" id="IPR036188">
    <property type="entry name" value="FAD/NAD-bd_sf"/>
</dbReference>
<sequence>MTIDKSDTHAGSNSPTEVDLDIAVIGAGVSGINTAYYIQTKAPKGLSYTVFEARDAIGGTWDLWRFPGIRTDSDAYSYGFSWNPWGSEALLAPRSDIISYLNSSVEKHGIDKHIKFRHRVLSIDWSSKRSAWNMTMQVDNEVKTIRARFIVFGTGYYDYHEPMHAPIPGLENFAGTVIQPQWWPEDLDYTNKNMVVIGSGATAITIVPNVAEEVKHVTMLQRSPSYIWAIPKPDLLTRVVKLVLPEFYARRFLRLRYMMYLYTAYYYAGYFPKKTRKTLIDGAAKELPSNVSVDPHFTPSYNPFQQRVCMTPDGDFFAAIRSGKASVVTDTIKAVTADEILLTSGETLRPDIIVAATGLKLQFAGGIKVSVDGQTIDPASKFSWQNCMIQDVPNMMFIFGYANAAWTLGAEVTATLLVRLLRLMKEKGIAEAIPRVQHPENMKQESLFNLTSTYVKDADSVFPKGGQGPFNRRRNYPVDIWGARWSDISKGLELRR</sequence>
<dbReference type="PANTHER" id="PTHR43872:SF1">
    <property type="entry name" value="MONOOXYGENASE, PUTATIVE (AFU_ORTHOLOGUE AFUA_8G02570)-RELATED"/>
    <property type="match status" value="1"/>
</dbReference>